<dbReference type="Proteomes" id="UP001357485">
    <property type="component" value="Unassembled WGS sequence"/>
</dbReference>
<sequence>MPRKQFIADLKAAAAGTGLDGIHGVVSGEDDGQFRFLFALEGSRGPVSISASIPDVSEYPSNHEYWVYADDDAPPAVGAALNDLPRTNGMSVTALLGLVSRVLIKSVGDRGGDVDMPDS</sequence>
<dbReference type="EMBL" id="JAVRRA010026928">
    <property type="protein sequence ID" value="KAK5073335.1"/>
    <property type="molecule type" value="Genomic_DNA"/>
</dbReference>
<protein>
    <submittedName>
        <fullName evidence="1">Uncharacterized protein</fullName>
    </submittedName>
</protein>
<organism evidence="1 2">
    <name type="scientific">Cryomyces antarcticus</name>
    <dbReference type="NCBI Taxonomy" id="329879"/>
    <lineage>
        <taxon>Eukaryota</taxon>
        <taxon>Fungi</taxon>
        <taxon>Dikarya</taxon>
        <taxon>Ascomycota</taxon>
        <taxon>Pezizomycotina</taxon>
        <taxon>Dothideomycetes</taxon>
        <taxon>Dothideomycetes incertae sedis</taxon>
        <taxon>Cryomyces</taxon>
    </lineage>
</organism>
<accession>A0ABR0JU62</accession>
<evidence type="ECO:0000313" key="2">
    <source>
        <dbReference type="Proteomes" id="UP001357485"/>
    </source>
</evidence>
<evidence type="ECO:0000313" key="1">
    <source>
        <dbReference type="EMBL" id="KAK5073335.1"/>
    </source>
</evidence>
<reference evidence="1 2" key="1">
    <citation type="submission" date="2023-08" db="EMBL/GenBank/DDBJ databases">
        <title>Black Yeasts Isolated from many extreme environments.</title>
        <authorList>
            <person name="Coleine C."/>
            <person name="Stajich J.E."/>
            <person name="Selbmann L."/>
        </authorList>
    </citation>
    <scope>NUCLEOTIDE SEQUENCE [LARGE SCALE GENOMIC DNA]</scope>
    <source>
        <strain evidence="1 2">CCFEE 536</strain>
    </source>
</reference>
<feature type="non-terminal residue" evidence="1">
    <location>
        <position position="119"/>
    </location>
</feature>
<name>A0ABR0JU62_9PEZI</name>
<comment type="caution">
    <text evidence="1">The sequence shown here is derived from an EMBL/GenBank/DDBJ whole genome shotgun (WGS) entry which is preliminary data.</text>
</comment>
<keyword evidence="2" id="KW-1185">Reference proteome</keyword>
<proteinExistence type="predicted"/>
<gene>
    <name evidence="1" type="ORF">LTR16_009122</name>
</gene>